<dbReference type="PANTHER" id="PTHR31116:SF5">
    <property type="entry name" value="OS06G0649800 PROTEIN"/>
    <property type="match status" value="1"/>
</dbReference>
<dbReference type="GO" id="GO:0046872">
    <property type="term" value="F:metal ion binding"/>
    <property type="evidence" value="ECO:0007669"/>
    <property type="project" value="UniProtKB-KW"/>
</dbReference>
<reference evidence="3" key="1">
    <citation type="journal article" date="2013" name="J. Plant Res.">
        <title>Effect of fungi and light on seed germination of three Opuntia species from semiarid lands of central Mexico.</title>
        <authorList>
            <person name="Delgado-Sanchez P."/>
            <person name="Jimenez-Bremont J.F."/>
            <person name="Guerrero-Gonzalez Mde L."/>
            <person name="Flores J."/>
        </authorList>
    </citation>
    <scope>NUCLEOTIDE SEQUENCE</scope>
    <source>
        <tissue evidence="3">Cladode</tissue>
    </source>
</reference>
<reference evidence="3" key="2">
    <citation type="submission" date="2020-07" db="EMBL/GenBank/DDBJ databases">
        <authorList>
            <person name="Vera ALvarez R."/>
            <person name="Arias-Moreno D.M."/>
            <person name="Jimenez-Jacinto V."/>
            <person name="Jimenez-Bremont J.F."/>
            <person name="Swaminathan K."/>
            <person name="Moose S.P."/>
            <person name="Guerrero-Gonzalez M.L."/>
            <person name="Marino-Ramirez L."/>
            <person name="Landsman D."/>
            <person name="Rodriguez-Kessler M."/>
            <person name="Delgado-Sanchez P."/>
        </authorList>
    </citation>
    <scope>NUCLEOTIDE SEQUENCE</scope>
    <source>
        <tissue evidence="3">Cladode</tissue>
    </source>
</reference>
<dbReference type="Pfam" id="PF03352">
    <property type="entry name" value="Adenine_glyco"/>
    <property type="match status" value="1"/>
</dbReference>
<protein>
    <recommendedName>
        <fullName evidence="4">DNA-3-methyladenine glycosylase I</fullName>
    </recommendedName>
</protein>
<dbReference type="InterPro" id="IPR005019">
    <property type="entry name" value="Adenine_glyco"/>
</dbReference>
<evidence type="ECO:0000313" key="3">
    <source>
        <dbReference type="EMBL" id="MBA4680577.1"/>
    </source>
</evidence>
<feature type="region of interest" description="Disordered" evidence="2">
    <location>
        <begin position="96"/>
        <end position="133"/>
    </location>
</feature>
<keyword evidence="1" id="KW-0862">Zinc</keyword>
<keyword evidence="1" id="KW-0479">Metal-binding</keyword>
<proteinExistence type="predicted"/>
<feature type="compositionally biased region" description="Low complexity" evidence="2">
    <location>
        <begin position="96"/>
        <end position="122"/>
    </location>
</feature>
<feature type="compositionally biased region" description="Basic and acidic residues" evidence="2">
    <location>
        <begin position="45"/>
        <end position="59"/>
    </location>
</feature>
<evidence type="ECO:0000256" key="2">
    <source>
        <dbReference type="SAM" id="MobiDB-lite"/>
    </source>
</evidence>
<dbReference type="Gene3D" id="1.10.340.30">
    <property type="entry name" value="Hypothetical protein, domain 2"/>
    <property type="match status" value="1"/>
</dbReference>
<feature type="binding site" evidence="1">
    <location>
        <position position="182"/>
    </location>
    <ligand>
        <name>Zn(2+)</name>
        <dbReference type="ChEBI" id="CHEBI:29105"/>
    </ligand>
</feature>
<evidence type="ECO:0000256" key="1">
    <source>
        <dbReference type="PIRSR" id="PIRSR605019-1"/>
    </source>
</evidence>
<organism evidence="3">
    <name type="scientific">Opuntia streptacantha</name>
    <name type="common">Prickly pear cactus</name>
    <name type="synonym">Opuntia cardona</name>
    <dbReference type="NCBI Taxonomy" id="393608"/>
    <lineage>
        <taxon>Eukaryota</taxon>
        <taxon>Viridiplantae</taxon>
        <taxon>Streptophyta</taxon>
        <taxon>Embryophyta</taxon>
        <taxon>Tracheophyta</taxon>
        <taxon>Spermatophyta</taxon>
        <taxon>Magnoliopsida</taxon>
        <taxon>eudicotyledons</taxon>
        <taxon>Gunneridae</taxon>
        <taxon>Pentapetalae</taxon>
        <taxon>Caryophyllales</taxon>
        <taxon>Cactineae</taxon>
        <taxon>Cactaceae</taxon>
        <taxon>Opuntioideae</taxon>
        <taxon>Opuntia</taxon>
    </lineage>
</organism>
<feature type="binding site" evidence="1">
    <location>
        <position position="167"/>
    </location>
    <ligand>
        <name>Zn(2+)</name>
        <dbReference type="ChEBI" id="CHEBI:29105"/>
    </ligand>
</feature>
<dbReference type="AlphaFoldDB" id="A0A7C9B2G5"/>
<feature type="region of interest" description="Disordered" evidence="2">
    <location>
        <begin position="1"/>
        <end position="69"/>
    </location>
</feature>
<evidence type="ECO:0008006" key="4">
    <source>
        <dbReference type="Google" id="ProtNLM"/>
    </source>
</evidence>
<feature type="binding site" evidence="1">
    <location>
        <position position="344"/>
    </location>
    <ligand>
        <name>Zn(2+)</name>
        <dbReference type="ChEBI" id="CHEBI:29105"/>
    </ligand>
</feature>
<dbReference type="PANTHER" id="PTHR31116">
    <property type="entry name" value="OS04G0501200 PROTEIN"/>
    <property type="match status" value="1"/>
</dbReference>
<dbReference type="GO" id="GO:0006284">
    <property type="term" value="P:base-excision repair"/>
    <property type="evidence" value="ECO:0007669"/>
    <property type="project" value="InterPro"/>
</dbReference>
<dbReference type="SUPFAM" id="SSF48150">
    <property type="entry name" value="DNA-glycosylase"/>
    <property type="match status" value="1"/>
</dbReference>
<name>A0A7C9B2G5_OPUST</name>
<dbReference type="GO" id="GO:0008725">
    <property type="term" value="F:DNA-3-methyladenine glycosylase activity"/>
    <property type="evidence" value="ECO:0007669"/>
    <property type="project" value="InterPro"/>
</dbReference>
<dbReference type="InterPro" id="IPR011257">
    <property type="entry name" value="DNA_glycosylase"/>
</dbReference>
<dbReference type="EMBL" id="GISG01287676">
    <property type="protein sequence ID" value="MBA4680577.1"/>
    <property type="molecule type" value="Transcribed_RNA"/>
</dbReference>
<accession>A0A7C9B2G5</accession>
<feature type="compositionally biased region" description="Polar residues" evidence="2">
    <location>
        <begin position="60"/>
        <end position="69"/>
    </location>
</feature>
<sequence length="401" mass="44287">MSGGPRVRSMNVGDSDERPVLVPGGNKARTVDTQKPTGKPHRKLDRSPEMEANSKDKKQAQVSPAISPSVKNLSASSILRQHGNLLLRGNLSMNASCSSDASSDSCHSRASTGRITRSSSLTSRRKQGASKLDKVVNKVERMEKVDKAVDEDRMMTEPDGSALKRRCAWVTSNTDPSHTSFHDEEWGVPVHDDSKLFELLSLAVALAELTWPTILNKRNIFREVFLDFNPISVSKLNEKKVGAPGSPGSMLLSELKLRNIVENARVVCKIIDEFGSFDKYIWGFINQKPIVNKFRYSRQVPVKTPKADVISRDLVRRGFRGVGPTVVYSFMQAAGLTNDHLISCFRFQECTAAEDGTGTEDLNAKAAIDEKPVEDIVKLELARALDEISICSDGQIGHFIY</sequence>
<feature type="binding site" evidence="1">
    <location>
        <position position="340"/>
    </location>
    <ligand>
        <name>Zn(2+)</name>
        <dbReference type="ChEBI" id="CHEBI:29105"/>
    </ligand>
</feature>